<dbReference type="GO" id="GO:0036286">
    <property type="term" value="C:eisosome filament"/>
    <property type="evidence" value="ECO:0007669"/>
    <property type="project" value="TreeGrafter"/>
</dbReference>
<dbReference type="GO" id="GO:0008289">
    <property type="term" value="F:lipid binding"/>
    <property type="evidence" value="ECO:0007669"/>
    <property type="project" value="TreeGrafter"/>
</dbReference>
<evidence type="ECO:0000256" key="2">
    <source>
        <dbReference type="SAM" id="MobiDB-lite"/>
    </source>
</evidence>
<evidence type="ECO:0008006" key="4">
    <source>
        <dbReference type="Google" id="ProtNLM"/>
    </source>
</evidence>
<feature type="compositionally biased region" description="Polar residues" evidence="2">
    <location>
        <begin position="312"/>
        <end position="335"/>
    </location>
</feature>
<gene>
    <name evidence="3" type="ORF">D6D13_08090</name>
</gene>
<feature type="region of interest" description="Disordered" evidence="2">
    <location>
        <begin position="266"/>
        <end position="385"/>
    </location>
</feature>
<protein>
    <recommendedName>
        <fullName evidence="4">Sphingolipid long chain base-responsive protein LSP1</fullName>
    </recommendedName>
</protein>
<evidence type="ECO:0000256" key="1">
    <source>
        <dbReference type="ARBA" id="ARBA00022553"/>
    </source>
</evidence>
<comment type="caution">
    <text evidence="3">The sequence shown here is derived from an EMBL/GenBank/DDBJ whole genome shotgun (WGS) entry which is preliminary data.</text>
</comment>
<feature type="compositionally biased region" description="Basic and acidic residues" evidence="2">
    <location>
        <begin position="368"/>
        <end position="377"/>
    </location>
</feature>
<feature type="compositionally biased region" description="Polar residues" evidence="2">
    <location>
        <begin position="283"/>
        <end position="299"/>
    </location>
</feature>
<name>A0A4S9C7V8_AURPU</name>
<accession>A0A4S9C7V8</accession>
<dbReference type="FunFam" id="1.20.1270.60:FF:000005">
    <property type="entry name" value="Sphingolipid long chain base-responsive pil1"/>
    <property type="match status" value="1"/>
</dbReference>
<dbReference type="GO" id="GO:0070941">
    <property type="term" value="P:eisosome assembly"/>
    <property type="evidence" value="ECO:0007669"/>
    <property type="project" value="TreeGrafter"/>
</dbReference>
<dbReference type="InterPro" id="IPR028245">
    <property type="entry name" value="PIL1/LSP1"/>
</dbReference>
<proteinExistence type="predicted"/>
<dbReference type="EMBL" id="QZAS01000037">
    <property type="protein sequence ID" value="THX02741.1"/>
    <property type="molecule type" value="Genomic_DNA"/>
</dbReference>
<dbReference type="InterPro" id="IPR027267">
    <property type="entry name" value="AH/BAR_dom_sf"/>
</dbReference>
<dbReference type="AlphaFoldDB" id="A0A4S9C7V8"/>
<dbReference type="PANTHER" id="PTHR31962">
    <property type="entry name" value="SPHINGOLIPID LONG CHAIN BASE-RESPONSIVE PROTEIN PIL1"/>
    <property type="match status" value="1"/>
</dbReference>
<dbReference type="GO" id="GO:0005886">
    <property type="term" value="C:plasma membrane"/>
    <property type="evidence" value="ECO:0007669"/>
    <property type="project" value="TreeGrafter"/>
</dbReference>
<reference evidence="3" key="1">
    <citation type="submission" date="2018-10" db="EMBL/GenBank/DDBJ databases">
        <title>Fifty Aureobasidium pullulans genomes reveal a recombining polyextremotolerant generalist.</title>
        <authorList>
            <person name="Gostincar C."/>
            <person name="Turk M."/>
            <person name="Zajc J."/>
            <person name="Gunde-Cimerman N."/>
        </authorList>
    </citation>
    <scope>NUCLEOTIDE SEQUENCE [LARGE SCALE GENOMIC DNA]</scope>
    <source>
        <strain evidence="3">EXF-10085</strain>
    </source>
</reference>
<evidence type="ECO:0000313" key="3">
    <source>
        <dbReference type="EMBL" id="THX02741.1"/>
    </source>
</evidence>
<dbReference type="PANTHER" id="PTHR31962:SF4">
    <property type="entry name" value="PRIMARY COMPONENT OF EISOSOMES (EUROFUNG)"/>
    <property type="match status" value="1"/>
</dbReference>
<dbReference type="GO" id="GO:0006897">
    <property type="term" value="P:endocytosis"/>
    <property type="evidence" value="ECO:0007669"/>
    <property type="project" value="TreeGrafter"/>
</dbReference>
<sequence length="385" mass="42251">MPPPPLWFISNALDRNRSLSIRSKNQHGGEKSGGKHRFTMASLRGIQQPDLSKKLYRLIKTENHAIGAYEAAAKEQAAIASQLSDWGEETGDDAISEISDKLGVLLAEIAEQEDVLAQGLEDSRGVLKQIRNTESSVQPSRDHKAKISDEIQKLKYKEPSSVKIVTLEQELVRAEAQSLVAEAQLTNITRQKFKEAYDLHTAAIIERAEKQILLAKNARKLLNLVDDTPIVPGDMHPTFSHAETARDVLNVAEDELRAWTPDIEPIHTNAGGLGVNAMPSASVPGTSMQGHTSDVSSSIDAGHNAIPAQQPEYAQQSEYPSQHSEYQESYATPSEPSAIAQEPVSSQYQTQPQTHTTANTANETPYPTDEHDHEHARNVAARVLN</sequence>
<keyword evidence="1" id="KW-0597">Phosphoprotein</keyword>
<organism evidence="3">
    <name type="scientific">Aureobasidium pullulans</name>
    <name type="common">Black yeast</name>
    <name type="synonym">Pullularia pullulans</name>
    <dbReference type="NCBI Taxonomy" id="5580"/>
    <lineage>
        <taxon>Eukaryota</taxon>
        <taxon>Fungi</taxon>
        <taxon>Dikarya</taxon>
        <taxon>Ascomycota</taxon>
        <taxon>Pezizomycotina</taxon>
        <taxon>Dothideomycetes</taxon>
        <taxon>Dothideomycetidae</taxon>
        <taxon>Dothideales</taxon>
        <taxon>Saccotheciaceae</taxon>
        <taxon>Aureobasidium</taxon>
    </lineage>
</organism>
<feature type="compositionally biased region" description="Polar residues" evidence="2">
    <location>
        <begin position="343"/>
        <end position="365"/>
    </location>
</feature>
<dbReference type="Pfam" id="PF13805">
    <property type="entry name" value="Pil1"/>
    <property type="match status" value="1"/>
</dbReference>
<dbReference type="Gene3D" id="1.20.1270.60">
    <property type="entry name" value="Arfaptin homology (AH) domain/BAR domain"/>
    <property type="match status" value="1"/>
</dbReference>